<dbReference type="Gene3D" id="3.30.70.3550">
    <property type="entry name" value="Leucyl/phenylalanyl-tRNA-protein transferase, N-terminal domain"/>
    <property type="match status" value="1"/>
</dbReference>
<dbReference type="GO" id="GO:0008914">
    <property type="term" value="F:leucyl-tRNA--protein transferase activity"/>
    <property type="evidence" value="ECO:0007669"/>
    <property type="project" value="UniProtKB-EC"/>
</dbReference>
<dbReference type="NCBIfam" id="TIGR00667">
    <property type="entry name" value="aat"/>
    <property type="match status" value="1"/>
</dbReference>
<dbReference type="RefSeq" id="WP_259035606.1">
    <property type="nucleotide sequence ID" value="NZ_JAJISC010000003.1"/>
</dbReference>
<dbReference type="SUPFAM" id="SSF55729">
    <property type="entry name" value="Acyl-CoA N-acyltransferases (Nat)"/>
    <property type="match status" value="1"/>
</dbReference>
<keyword evidence="2 4" id="KW-0808">Transferase</keyword>
<dbReference type="Gene3D" id="3.40.630.70">
    <property type="entry name" value="Leucyl/phenylalanyl-tRNA-protein transferase, C-terminal domain"/>
    <property type="match status" value="1"/>
</dbReference>
<dbReference type="EMBL" id="JAJISC010000003">
    <property type="protein sequence ID" value="MCS2609093.1"/>
    <property type="molecule type" value="Genomic_DNA"/>
</dbReference>
<keyword evidence="3 4" id="KW-0012">Acyltransferase</keyword>
<dbReference type="HAMAP" id="MF_00688">
    <property type="entry name" value="Leu_Phe_trans"/>
    <property type="match status" value="1"/>
</dbReference>
<name>A0ABT2ECK0_9GAMM</name>
<dbReference type="InterPro" id="IPR042221">
    <property type="entry name" value="Leu/Phe-tRNA_Trfase_N"/>
</dbReference>
<comment type="catalytic activity">
    <reaction evidence="4">
        <text>N-terminal L-arginyl-[protein] + L-leucyl-tRNA(Leu) = N-terminal L-leucyl-L-arginyl-[protein] + tRNA(Leu) + H(+)</text>
        <dbReference type="Rhea" id="RHEA:50416"/>
        <dbReference type="Rhea" id="RHEA-COMP:9613"/>
        <dbReference type="Rhea" id="RHEA-COMP:9622"/>
        <dbReference type="Rhea" id="RHEA-COMP:12672"/>
        <dbReference type="Rhea" id="RHEA-COMP:12673"/>
        <dbReference type="ChEBI" id="CHEBI:15378"/>
        <dbReference type="ChEBI" id="CHEBI:64719"/>
        <dbReference type="ChEBI" id="CHEBI:78442"/>
        <dbReference type="ChEBI" id="CHEBI:78494"/>
        <dbReference type="ChEBI" id="CHEBI:133044"/>
        <dbReference type="EC" id="2.3.2.6"/>
    </reaction>
</comment>
<proteinExistence type="inferred from homology"/>
<comment type="subcellular location">
    <subcellularLocation>
        <location evidence="4">Cytoplasm</location>
    </subcellularLocation>
</comment>
<comment type="caution">
    <text evidence="5">The sequence shown here is derived from an EMBL/GenBank/DDBJ whole genome shotgun (WGS) entry which is preliminary data.</text>
</comment>
<dbReference type="Pfam" id="PF03588">
    <property type="entry name" value="Leu_Phe_trans"/>
    <property type="match status" value="1"/>
</dbReference>
<dbReference type="InterPro" id="IPR042203">
    <property type="entry name" value="Leu/Phe-tRNA_Trfase_C"/>
</dbReference>
<accession>A0ABT2ECK0</accession>
<comment type="function">
    <text evidence="4">Functions in the N-end rule pathway of protein degradation where it conjugates Leu, Phe and, less efficiently, Met from aminoacyl-tRNAs to the N-termini of proteins containing an N-terminal arginine or lysine.</text>
</comment>
<evidence type="ECO:0000313" key="5">
    <source>
        <dbReference type="EMBL" id="MCS2609093.1"/>
    </source>
</evidence>
<dbReference type="EC" id="2.3.2.6" evidence="4"/>
<keyword evidence="6" id="KW-1185">Reference proteome</keyword>
<dbReference type="InterPro" id="IPR004616">
    <property type="entry name" value="Leu/Phe-tRNA_Trfase"/>
</dbReference>
<evidence type="ECO:0000313" key="6">
    <source>
        <dbReference type="Proteomes" id="UP001165542"/>
    </source>
</evidence>
<dbReference type="Proteomes" id="UP001165542">
    <property type="component" value="Unassembled WGS sequence"/>
</dbReference>
<protein>
    <recommendedName>
        <fullName evidence="4">Leucyl/phenylalanyl-tRNA--protein transferase</fullName>
        <ecNumber evidence="4">2.3.2.6</ecNumber>
    </recommendedName>
    <alternativeName>
        <fullName evidence="4">L/F-transferase</fullName>
    </alternativeName>
    <alternativeName>
        <fullName evidence="4">Leucyltransferase</fullName>
    </alternativeName>
    <alternativeName>
        <fullName evidence="4">Phenyalanyltransferase</fullName>
    </alternativeName>
</protein>
<comment type="catalytic activity">
    <reaction evidence="4">
        <text>L-phenylalanyl-tRNA(Phe) + an N-terminal L-alpha-aminoacyl-[protein] = an N-terminal L-phenylalanyl-L-alpha-aminoacyl-[protein] + tRNA(Phe)</text>
        <dbReference type="Rhea" id="RHEA:43632"/>
        <dbReference type="Rhea" id="RHEA-COMP:9668"/>
        <dbReference type="Rhea" id="RHEA-COMP:9699"/>
        <dbReference type="Rhea" id="RHEA-COMP:10636"/>
        <dbReference type="Rhea" id="RHEA-COMP:10637"/>
        <dbReference type="ChEBI" id="CHEBI:78442"/>
        <dbReference type="ChEBI" id="CHEBI:78531"/>
        <dbReference type="ChEBI" id="CHEBI:78597"/>
        <dbReference type="ChEBI" id="CHEBI:83561"/>
        <dbReference type="EC" id="2.3.2.6"/>
    </reaction>
</comment>
<evidence type="ECO:0000256" key="3">
    <source>
        <dbReference type="ARBA" id="ARBA00023315"/>
    </source>
</evidence>
<sequence length="256" mass="27665">MLPWLSTPHPLFPSTAQALRNPNGLLAAGGALSPAWLIAAYRRGIFPWYSDEDPILWWSPDPRMVLFPADFRLRRSLHKRLRNGGFHITLDAHFEQVIDACAAPRAQETGTWITEEMRAAYIELNALGVAHSIEVHRDGRLVGGLYGLAMGPVFFGESMFSHEPDGSKIALARLASAMHQGGGKLIDCQMHTPHLASLGAATVARQTFIDYLEQWLPAAPASTGALSSGVPPSPWLTAIPGEPGALGESPISFPSS</sequence>
<organism evidence="5 6">
    <name type="scientific">Halomonas dongshanensis</name>
    <dbReference type="NCBI Taxonomy" id="2890835"/>
    <lineage>
        <taxon>Bacteria</taxon>
        <taxon>Pseudomonadati</taxon>
        <taxon>Pseudomonadota</taxon>
        <taxon>Gammaproteobacteria</taxon>
        <taxon>Oceanospirillales</taxon>
        <taxon>Halomonadaceae</taxon>
        <taxon>Halomonas</taxon>
    </lineage>
</organism>
<evidence type="ECO:0000256" key="1">
    <source>
        <dbReference type="ARBA" id="ARBA00022490"/>
    </source>
</evidence>
<evidence type="ECO:0000256" key="2">
    <source>
        <dbReference type="ARBA" id="ARBA00022679"/>
    </source>
</evidence>
<keyword evidence="1 4" id="KW-0963">Cytoplasm</keyword>
<dbReference type="PANTHER" id="PTHR30098">
    <property type="entry name" value="LEUCYL/PHENYLALANYL-TRNA--PROTEIN TRANSFERASE"/>
    <property type="match status" value="1"/>
</dbReference>
<reference evidence="5" key="1">
    <citation type="submission" date="2021-11" db="EMBL/GenBank/DDBJ databases">
        <title>Halomonas sp., isolated from a coastal aquaculture zone in Dongshan Bay.</title>
        <authorList>
            <person name="Lin W."/>
        </authorList>
    </citation>
    <scope>NUCLEOTIDE SEQUENCE</scope>
    <source>
        <strain evidence="5">Yzlin-01</strain>
    </source>
</reference>
<dbReference type="InterPro" id="IPR016181">
    <property type="entry name" value="Acyl_CoA_acyltransferase"/>
</dbReference>
<dbReference type="PANTHER" id="PTHR30098:SF2">
    <property type="entry name" value="LEUCYL_PHENYLALANYL-TRNA--PROTEIN TRANSFERASE"/>
    <property type="match status" value="1"/>
</dbReference>
<comment type="similarity">
    <text evidence="4">Belongs to the L/F-transferase family.</text>
</comment>
<gene>
    <name evidence="4 5" type="primary">aat</name>
    <name evidence="5" type="ORF">LLY24_07170</name>
</gene>
<evidence type="ECO:0000256" key="4">
    <source>
        <dbReference type="HAMAP-Rule" id="MF_00688"/>
    </source>
</evidence>
<comment type="catalytic activity">
    <reaction evidence="4">
        <text>N-terminal L-lysyl-[protein] + L-leucyl-tRNA(Leu) = N-terminal L-leucyl-L-lysyl-[protein] + tRNA(Leu) + H(+)</text>
        <dbReference type="Rhea" id="RHEA:12340"/>
        <dbReference type="Rhea" id="RHEA-COMP:9613"/>
        <dbReference type="Rhea" id="RHEA-COMP:9622"/>
        <dbReference type="Rhea" id="RHEA-COMP:12670"/>
        <dbReference type="Rhea" id="RHEA-COMP:12671"/>
        <dbReference type="ChEBI" id="CHEBI:15378"/>
        <dbReference type="ChEBI" id="CHEBI:65249"/>
        <dbReference type="ChEBI" id="CHEBI:78442"/>
        <dbReference type="ChEBI" id="CHEBI:78494"/>
        <dbReference type="ChEBI" id="CHEBI:133043"/>
        <dbReference type="EC" id="2.3.2.6"/>
    </reaction>
</comment>